<accession>A0A0U0ZR20</accession>
<sequence>MFIRALARVVPGRYTALLASAAALAALWCGLGPAVFIVNSAAAVNTARAVGPLTAQAAARRTGTGAAALAHMAINSLLAALTVLFPLAEASSSDHGALMGTVMAALTVVLPFTAVLNAVAAALMAFPVLKSLEMQIILPIGPAGPLYNEGDPNVDIDWCIRTRPCSVEQIVARNTATLQKTAGMDHRTKKLKVVTHSTIP</sequence>
<reference evidence="2 3" key="1">
    <citation type="submission" date="2015-03" db="EMBL/GenBank/DDBJ databases">
        <authorList>
            <person name="Murphy D."/>
        </authorList>
    </citation>
    <scope>NUCLEOTIDE SEQUENCE [LARGE SCALE GENOMIC DNA]</scope>
    <source>
        <strain evidence="2 3">PAP088</strain>
    </source>
</reference>
<gene>
    <name evidence="2" type="ORF">ERS075579_04010</name>
</gene>
<evidence type="ECO:0000256" key="1">
    <source>
        <dbReference type="SAM" id="Phobius"/>
    </source>
</evidence>
<evidence type="ECO:0000313" key="3">
    <source>
        <dbReference type="Proteomes" id="UP000045782"/>
    </source>
</evidence>
<keyword evidence="1" id="KW-0472">Membrane</keyword>
<keyword evidence="1" id="KW-1133">Transmembrane helix</keyword>
<feature type="transmembrane region" description="Helical" evidence="1">
    <location>
        <begin position="97"/>
        <end position="126"/>
    </location>
</feature>
<feature type="transmembrane region" description="Helical" evidence="1">
    <location>
        <begin position="65"/>
        <end position="85"/>
    </location>
</feature>
<keyword evidence="1" id="KW-0812">Transmembrane</keyword>
<name>A0A0U0ZR20_9MYCO</name>
<dbReference type="AlphaFoldDB" id="A0A0U0ZR20"/>
<proteinExistence type="predicted"/>
<dbReference type="EMBL" id="CSWP01000009">
    <property type="protein sequence ID" value="CPV66475.1"/>
    <property type="molecule type" value="Genomic_DNA"/>
</dbReference>
<evidence type="ECO:0000313" key="2">
    <source>
        <dbReference type="EMBL" id="CPV66475.1"/>
    </source>
</evidence>
<protein>
    <submittedName>
        <fullName evidence="2">Uncharacterized protein</fullName>
    </submittedName>
</protein>
<organism evidence="2 3">
    <name type="scientific">Mycobacteroides abscessus</name>
    <dbReference type="NCBI Taxonomy" id="36809"/>
    <lineage>
        <taxon>Bacteria</taxon>
        <taxon>Bacillati</taxon>
        <taxon>Actinomycetota</taxon>
        <taxon>Actinomycetes</taxon>
        <taxon>Mycobacteriales</taxon>
        <taxon>Mycobacteriaceae</taxon>
        <taxon>Mycobacteroides</taxon>
    </lineage>
</organism>
<dbReference type="Proteomes" id="UP000045782">
    <property type="component" value="Unassembled WGS sequence"/>
</dbReference>